<evidence type="ECO:0000313" key="3">
    <source>
        <dbReference type="Proteomes" id="UP000019116"/>
    </source>
</evidence>
<dbReference type="Gramene" id="TraesROB_scaffold_059912_01G000100.1">
    <property type="protein sequence ID" value="TraesROB_scaffold_059912_01G000100.1"/>
    <property type="gene ID" value="TraesROB_scaffold_059912_01G000100"/>
</dbReference>
<feature type="compositionally biased region" description="Low complexity" evidence="1">
    <location>
        <begin position="277"/>
        <end position="296"/>
    </location>
</feature>
<feature type="compositionally biased region" description="Pro residues" evidence="1">
    <location>
        <begin position="179"/>
        <end position="191"/>
    </location>
</feature>
<evidence type="ECO:0000313" key="2">
    <source>
        <dbReference type="EnsemblPlants" id="TraesCS1A02G279700.1.cds1"/>
    </source>
</evidence>
<keyword evidence="3" id="KW-1185">Reference proteome</keyword>
<dbReference type="AlphaFoldDB" id="A0A3B5Y2E5"/>
<dbReference type="Proteomes" id="UP000019116">
    <property type="component" value="Chromosome 1A"/>
</dbReference>
<dbReference type="OrthoDB" id="1979375at2759"/>
<feature type="compositionally biased region" description="Pro residues" evidence="1">
    <location>
        <begin position="34"/>
        <end position="45"/>
    </location>
</feature>
<organism evidence="2">
    <name type="scientific">Triticum aestivum</name>
    <name type="common">Wheat</name>
    <dbReference type="NCBI Taxonomy" id="4565"/>
    <lineage>
        <taxon>Eukaryota</taxon>
        <taxon>Viridiplantae</taxon>
        <taxon>Streptophyta</taxon>
        <taxon>Embryophyta</taxon>
        <taxon>Tracheophyta</taxon>
        <taxon>Spermatophyta</taxon>
        <taxon>Magnoliopsida</taxon>
        <taxon>Liliopsida</taxon>
        <taxon>Poales</taxon>
        <taxon>Poaceae</taxon>
        <taxon>BOP clade</taxon>
        <taxon>Pooideae</taxon>
        <taxon>Triticodae</taxon>
        <taxon>Triticeae</taxon>
        <taxon>Triticinae</taxon>
        <taxon>Triticum</taxon>
    </lineage>
</organism>
<feature type="region of interest" description="Disordered" evidence="1">
    <location>
        <begin position="260"/>
        <end position="296"/>
    </location>
</feature>
<dbReference type="Gramene" id="TraesCLE_scaffold_063232_01G000100.1">
    <property type="protein sequence ID" value="TraesCLE_scaffold_063232_01G000100.1"/>
    <property type="gene ID" value="TraesCLE_scaffold_063232_01G000100"/>
</dbReference>
<feature type="region of interest" description="Disordered" evidence="1">
    <location>
        <begin position="149"/>
        <end position="193"/>
    </location>
</feature>
<feature type="region of interest" description="Disordered" evidence="1">
    <location>
        <begin position="1"/>
        <end position="58"/>
    </location>
</feature>
<reference evidence="2" key="2">
    <citation type="submission" date="2018-10" db="UniProtKB">
        <authorList>
            <consortium name="EnsemblPlants"/>
        </authorList>
    </citation>
    <scope>IDENTIFICATION</scope>
</reference>
<reference evidence="2" key="1">
    <citation type="submission" date="2018-08" db="EMBL/GenBank/DDBJ databases">
        <authorList>
            <person name="Rossello M."/>
        </authorList>
    </citation>
    <scope>NUCLEOTIDE SEQUENCE [LARGE SCALE GENOMIC DNA]</scope>
    <source>
        <strain evidence="2">cv. Chinese Spring</strain>
    </source>
</reference>
<dbReference type="EnsemblPlants" id="TraesCS1A02G279700.1">
    <property type="protein sequence ID" value="TraesCS1A02G279700.1.cds1"/>
    <property type="gene ID" value="TraesCS1A02G279700"/>
</dbReference>
<feature type="compositionally biased region" description="Basic and acidic residues" evidence="1">
    <location>
        <begin position="265"/>
        <end position="276"/>
    </location>
</feature>
<dbReference type="Gramene" id="TraesCS1A03G0706200.1">
    <property type="protein sequence ID" value="TraesCS1A03G0706200.1.CDS1"/>
    <property type="gene ID" value="TraesCS1A03G0706200"/>
</dbReference>
<evidence type="ECO:0000256" key="1">
    <source>
        <dbReference type="SAM" id="MobiDB-lite"/>
    </source>
</evidence>
<accession>A0A3B5Y2E5</accession>
<proteinExistence type="predicted"/>
<name>A0A3B5Y2E5_WHEAT</name>
<dbReference type="OMA" id="WEMRTPL"/>
<protein>
    <submittedName>
        <fullName evidence="2">Uncharacterized protein</fullName>
    </submittedName>
</protein>
<sequence>MGLWNYGRKGRHDREAGSSSGCRRGSVKKEEPASPSPPRRAPAPPAFSIAHTSAGERDRHYVRASVCRRYWEMRTPLPWSDAHLPNNWHLSADRVPIPPVPTSGRARDEEIERRRRLLPDDLFYDARYAPDSPLWDTWFRDEHDTRRASFFAGTSTGPRRPRERAQERGRRRVHGVTPTPSPSPSPPPPPRMTDEEEARLLQRVMDDSMYTHDERQWDGLEEAMALSAAAAVFQPLLGQGWGWSCTAPEMAAGVGVNWCPTPPRSPEREASPREEVVQAPPGVQPAPVHHAPPAHL</sequence>
<dbReference type="Gramene" id="TraesCS1A02G279700.1">
    <property type="protein sequence ID" value="TraesCS1A02G279700.1.cds1"/>
    <property type="gene ID" value="TraesCS1A02G279700"/>
</dbReference>